<dbReference type="KEGG" id="palh:B1H58_19815"/>
<feature type="region of interest" description="Disordered" evidence="1">
    <location>
        <begin position="69"/>
        <end position="93"/>
    </location>
</feature>
<keyword evidence="2" id="KW-0472">Membrane</keyword>
<dbReference type="AlphaFoldDB" id="A0A1W6BAJ2"/>
<keyword evidence="4" id="KW-1185">Reference proteome</keyword>
<reference evidence="3 4" key="1">
    <citation type="submission" date="2017-02" db="EMBL/GenBank/DDBJ databases">
        <title>Complete genome sequence of the drought resistance-promoting endophyte Pantoea alhagi LTYR-11Z.</title>
        <authorList>
            <person name="Zhang L."/>
        </authorList>
    </citation>
    <scope>NUCLEOTIDE SEQUENCE [LARGE SCALE GENOMIC DNA]</scope>
    <source>
        <strain evidence="3 4">LTYR-11Z</strain>
    </source>
</reference>
<keyword evidence="2" id="KW-1133">Transmembrane helix</keyword>
<dbReference type="EMBL" id="CP019706">
    <property type="protein sequence ID" value="ARJ44071.1"/>
    <property type="molecule type" value="Genomic_DNA"/>
</dbReference>
<protein>
    <submittedName>
        <fullName evidence="3">Uncharacterized protein</fullName>
    </submittedName>
</protein>
<keyword evidence="2" id="KW-0812">Transmembrane</keyword>
<dbReference type="Proteomes" id="UP000192900">
    <property type="component" value="Chromosome"/>
</dbReference>
<name>A0A1W6BAJ2_9GAMM</name>
<gene>
    <name evidence="3" type="ORF">B1H58_19815</name>
</gene>
<accession>A0A1W6BAJ2</accession>
<evidence type="ECO:0000256" key="2">
    <source>
        <dbReference type="SAM" id="Phobius"/>
    </source>
</evidence>
<feature type="compositionally biased region" description="Basic and acidic residues" evidence="1">
    <location>
        <begin position="71"/>
        <end position="86"/>
    </location>
</feature>
<evidence type="ECO:0000313" key="3">
    <source>
        <dbReference type="EMBL" id="ARJ44071.1"/>
    </source>
</evidence>
<dbReference type="RefSeq" id="WP_085072115.1">
    <property type="nucleotide sequence ID" value="NZ_CP019706.1"/>
</dbReference>
<evidence type="ECO:0000256" key="1">
    <source>
        <dbReference type="SAM" id="MobiDB-lite"/>
    </source>
</evidence>
<proteinExistence type="predicted"/>
<evidence type="ECO:0000313" key="4">
    <source>
        <dbReference type="Proteomes" id="UP000192900"/>
    </source>
</evidence>
<sequence>MPDVSPQLASGSATVSYPLLLPVYPWLPADYPLLLPTCLLPSGYLLLAACFAALRPLFLNQAYRFQSKKKPVSDDKPSVTGKNERARFKHVQN</sequence>
<feature type="transmembrane region" description="Helical" evidence="2">
    <location>
        <begin position="33"/>
        <end position="54"/>
    </location>
</feature>
<organism evidence="3 4">
    <name type="scientific">Pantoea alhagi</name>
    <dbReference type="NCBI Taxonomy" id="1891675"/>
    <lineage>
        <taxon>Bacteria</taxon>
        <taxon>Pseudomonadati</taxon>
        <taxon>Pseudomonadota</taxon>
        <taxon>Gammaproteobacteria</taxon>
        <taxon>Enterobacterales</taxon>
        <taxon>Erwiniaceae</taxon>
        <taxon>Pantoea</taxon>
    </lineage>
</organism>